<feature type="coiled-coil region" evidence="1">
    <location>
        <begin position="908"/>
        <end position="955"/>
    </location>
</feature>
<dbReference type="Proteomes" id="UP001154078">
    <property type="component" value="Chromosome 10"/>
</dbReference>
<keyword evidence="1" id="KW-0175">Coiled coil</keyword>
<dbReference type="AlphaFoldDB" id="A0A9P0FCN9"/>
<evidence type="ECO:0000313" key="3">
    <source>
        <dbReference type="EMBL" id="CAH0548798.1"/>
    </source>
</evidence>
<dbReference type="OrthoDB" id="20982at2759"/>
<evidence type="ECO:0000256" key="1">
    <source>
        <dbReference type="SAM" id="Coils"/>
    </source>
</evidence>
<dbReference type="PANTHER" id="PTHR28678">
    <property type="entry name" value="CODANIN-1"/>
    <property type="match status" value="1"/>
</dbReference>
<dbReference type="GO" id="GO:0006325">
    <property type="term" value="P:chromatin organization"/>
    <property type="evidence" value="ECO:0007669"/>
    <property type="project" value="TreeGrafter"/>
</dbReference>
<keyword evidence="4" id="KW-1185">Reference proteome</keyword>
<name>A0A9P0FCN9_BRAAE</name>
<evidence type="ECO:0000259" key="2">
    <source>
        <dbReference type="Pfam" id="PF15296"/>
    </source>
</evidence>
<dbReference type="GO" id="GO:0005634">
    <property type="term" value="C:nucleus"/>
    <property type="evidence" value="ECO:0007669"/>
    <property type="project" value="TreeGrafter"/>
</dbReference>
<evidence type="ECO:0000313" key="4">
    <source>
        <dbReference type="Proteomes" id="UP001154078"/>
    </source>
</evidence>
<dbReference type="Pfam" id="PF15296">
    <property type="entry name" value="Codanin-1_C"/>
    <property type="match status" value="1"/>
</dbReference>
<sequence>MRQWQNVDSLNFPVYLRILHEIMADILLNKLINEEIDIRLFLSWLSNEETDDDKYSEINGYCAEKCSFVTYFLNFLHEDLPCNDFFGKTPQKLNTPKRIDTKITQENSFGRRQSLFCVENNDKSYDLNKSSSLPLNLNKSIECKNNLDVSTTSTPKVTKLINNSLEASYLSPISPLYKKDNFSTPKHKKSELPGKSPLCLGDFIVTKRIGKKKTPKSLNLDDSSESRTKRITPTTLCQKKVNNRVRETENSFNFQNISEESEINRSFIAEERKKILTRKNSVEFPIKKITSNLLNLNIEGEISLNLVTNADKLVIFVDIYVLFLKKNWVLNITSEVYFIVSLLLSKNCFVKENKCDSGNMSCENVGVEFLKDENAKKFNLDLGSKKKQFYNSEIFENVNNIIYFAVKCLENVTELLEFYDKSTLKLLSDNKRLNKFSPDLKEKILKIYETKNDRMVEISPNNTQTNICFNLDTDNKENFPSTNSFQSFRKQRDLFYEILRIWENNHMLQGWNFQVSLSGKIKSLLSLGSDPVNFVHFSRLFKQQLLTTCGTSHSDDASEVPFLPSLPNLDAEKFSRLKSRLVTKQNSNGLNSLPFFSGHQEFYKEFIVTGGHHTFNKHLGDSLITEILELNSSKFDGIDPDQDIDCTTKKSYLACLKSLRTLAKFLGFLESLPYNAEVQHFPENILNLQIKVRSDVYPNFDVNRILKNSIIERKVVLSVPWIVKYLAMLDYVTLRLPYFRDLFAVLFNLYKNYNGTAFNTSLIKISLGWLFELPSFPDTDFFNHIDGTKENPQKTENKSKKSPLDSLDIVDQNILYICCPYLSELKKLLTNNTTQSHVTVKHITPVTAVKSSNDIAKKKLEYQLEEAFFNGQPMSTRKTVEFVSERVASTCVKHICNTIVPNFKKNALKDLRKITEEWKNKTETLSEEETNIQKNVLKQETNKLLQKNLENLKQLCLGEVTDAIKQKIPKSVENLLALDTLLATRDTCIAIATRTCLERVSHWVNVHVTSAIFGKDFDGELQKTFSETCCQKSAKDKPVFLLPPGGNNRNHDDLTFSSAQILEKMTILATSIIEGTVTIDEEFTLNFLKESLKTLTERGDVNECIKSYICTILVDISLLLITHHTKLMTNRTIMTNFALIWKTYHANPDNLFKNMISPRNIMLLAQSQNKVNSWDTLARFLAFLMKEKLMESDTFEAQVTAIFRNEWDQGTLKNLTTFIKTFVFCHRDSGGCVSQFTLLLEFLSEMCVDLNNC</sequence>
<gene>
    <name evidence="3" type="ORF">MELIAE_LOCUS2184</name>
</gene>
<accession>A0A9P0FCN9</accession>
<dbReference type="PANTHER" id="PTHR28678:SF1">
    <property type="entry name" value="CODANIN-1"/>
    <property type="match status" value="1"/>
</dbReference>
<proteinExistence type="predicted"/>
<organism evidence="3 4">
    <name type="scientific">Brassicogethes aeneus</name>
    <name type="common">Rape pollen beetle</name>
    <name type="synonym">Meligethes aeneus</name>
    <dbReference type="NCBI Taxonomy" id="1431903"/>
    <lineage>
        <taxon>Eukaryota</taxon>
        <taxon>Metazoa</taxon>
        <taxon>Ecdysozoa</taxon>
        <taxon>Arthropoda</taxon>
        <taxon>Hexapoda</taxon>
        <taxon>Insecta</taxon>
        <taxon>Pterygota</taxon>
        <taxon>Neoptera</taxon>
        <taxon>Endopterygota</taxon>
        <taxon>Coleoptera</taxon>
        <taxon>Polyphaga</taxon>
        <taxon>Cucujiformia</taxon>
        <taxon>Nitidulidae</taxon>
        <taxon>Meligethinae</taxon>
        <taxon>Brassicogethes</taxon>
    </lineage>
</organism>
<protein>
    <recommendedName>
        <fullName evidence="2">Codanin-1 C-terminal domain-containing protein</fullName>
    </recommendedName>
</protein>
<reference evidence="3" key="1">
    <citation type="submission" date="2021-12" db="EMBL/GenBank/DDBJ databases">
        <authorList>
            <person name="King R."/>
        </authorList>
    </citation>
    <scope>NUCLEOTIDE SEQUENCE</scope>
</reference>
<dbReference type="EMBL" id="OV121141">
    <property type="protein sequence ID" value="CAH0548798.1"/>
    <property type="molecule type" value="Genomic_DNA"/>
</dbReference>
<feature type="domain" description="Codanin-1 C-terminal" evidence="2">
    <location>
        <begin position="805"/>
        <end position="912"/>
    </location>
</feature>
<dbReference type="InterPro" id="IPR040031">
    <property type="entry name" value="Codanin-1"/>
</dbReference>
<dbReference type="InterPro" id="IPR028171">
    <property type="entry name" value="Codanin-1_C"/>
</dbReference>